<name>A0A7R9ISD5_9NEOP</name>
<gene>
    <name evidence="2" type="ORF">TTEB3V08_LOCUS11605</name>
</gene>
<sequence>MITWKKYLQEIKPTYWLFLVRENGNMEMYTLPDFQQMYLVRNFGQGLRVLSDSTQSVPPSMTTDTTYDTEVQEILVVALGHHGSRPLLVVRLEDEVLLYQAYRYHKGNLKLRFRRLAHTVLLRESRSSFLPVPETIRDHVVNESANKDESESRDRIVRRRGEGVRAIQPNCLRKYKLWKVSNSLSEDK</sequence>
<dbReference type="AlphaFoldDB" id="A0A7R9ISD5"/>
<proteinExistence type="predicted"/>
<feature type="domain" description="RSE1/DDB1/CPSF1 second beta-propeller" evidence="1">
    <location>
        <begin position="14"/>
        <end position="131"/>
    </location>
</feature>
<dbReference type="Pfam" id="PF23726">
    <property type="entry name" value="Beta-prop_RSE1_2nd"/>
    <property type="match status" value="1"/>
</dbReference>
<evidence type="ECO:0000259" key="1">
    <source>
        <dbReference type="Pfam" id="PF23726"/>
    </source>
</evidence>
<dbReference type="EMBL" id="OE009040">
    <property type="protein sequence ID" value="CAD7463724.1"/>
    <property type="molecule type" value="Genomic_DNA"/>
</dbReference>
<reference evidence="2" key="1">
    <citation type="submission" date="2020-11" db="EMBL/GenBank/DDBJ databases">
        <authorList>
            <person name="Tran Van P."/>
        </authorList>
    </citation>
    <scope>NUCLEOTIDE SEQUENCE</scope>
</reference>
<evidence type="ECO:0000313" key="2">
    <source>
        <dbReference type="EMBL" id="CAD7463724.1"/>
    </source>
</evidence>
<organism evidence="2">
    <name type="scientific">Timema tahoe</name>
    <dbReference type="NCBI Taxonomy" id="61484"/>
    <lineage>
        <taxon>Eukaryota</taxon>
        <taxon>Metazoa</taxon>
        <taxon>Ecdysozoa</taxon>
        <taxon>Arthropoda</taxon>
        <taxon>Hexapoda</taxon>
        <taxon>Insecta</taxon>
        <taxon>Pterygota</taxon>
        <taxon>Neoptera</taxon>
        <taxon>Polyneoptera</taxon>
        <taxon>Phasmatodea</taxon>
        <taxon>Timematodea</taxon>
        <taxon>Timematoidea</taxon>
        <taxon>Timematidae</taxon>
        <taxon>Timema</taxon>
    </lineage>
</organism>
<protein>
    <recommendedName>
        <fullName evidence="1">RSE1/DDB1/CPSF1 second beta-propeller domain-containing protein</fullName>
    </recommendedName>
</protein>
<dbReference type="InterPro" id="IPR058543">
    <property type="entry name" value="Beta-prop_RSE1/DDB1/CPSF1_2nd"/>
</dbReference>
<accession>A0A7R9ISD5</accession>